<evidence type="ECO:0000259" key="1">
    <source>
        <dbReference type="Pfam" id="PF13612"/>
    </source>
</evidence>
<keyword evidence="7" id="KW-0614">Plasmid</keyword>
<evidence type="ECO:0000313" key="3">
    <source>
        <dbReference type="EMBL" id="BAY53900.1"/>
    </source>
</evidence>
<dbReference type="EMBL" id="AP018205">
    <property type="protein sequence ID" value="BAY59628.1"/>
    <property type="molecule type" value="Genomic_DNA"/>
</dbReference>
<sequence>MEPIVSRLDLTALFCDVDDFCQTFEWAWAHQPQLPSMPGEKRSRSRLRLSEVMTIVIAFHASGARTFKDFYTLTVLPHWRKAFPNLVSYTRFVELMPWCLMLLCCFLMTRRGEMTGIAFVDSTPIEVCHPARAHSHKVFKHQVGWGKSSTGWKFGFKLHLIINEHGELLAFKLTPANTDDRAPVAEMTEGIFGKLFGDRGYISQKLFEELYERGLKLITKRKRNMKQKLVTLMDKILLRKRSLIESVNDQLKNICQIEHSRHRSYWNFLVNLMAGLIAYTYQPKLPSLDLQPKGLPALPPAIF</sequence>
<keyword evidence="8" id="KW-1185">Reference proteome</keyword>
<gene>
    <name evidence="2" type="ORF">NIES2135_04560</name>
    <name evidence="3" type="ORF">NIES2135_07120</name>
    <name evidence="4" type="ORF">NIES2135_24970</name>
    <name evidence="5" type="ORF">NIES2135_28260</name>
    <name evidence="6" type="ORF">NIES2135_36360</name>
    <name evidence="7" type="ORF">NIES2135_65050</name>
</gene>
<dbReference type="EMBL" id="AP018203">
    <property type="protein sequence ID" value="BAY55999.1"/>
    <property type="molecule type" value="Genomic_DNA"/>
</dbReference>
<dbReference type="EMBL" id="AP018203">
    <property type="protein sequence ID" value="BAY56796.1"/>
    <property type="molecule type" value="Genomic_DNA"/>
</dbReference>
<dbReference type="AlphaFoldDB" id="A0A1Z4JA53"/>
<evidence type="ECO:0000313" key="6">
    <source>
        <dbReference type="EMBL" id="BAY56796.1"/>
    </source>
</evidence>
<dbReference type="InterPro" id="IPR012337">
    <property type="entry name" value="RNaseH-like_sf"/>
</dbReference>
<dbReference type="EMBL" id="AP018203">
    <property type="protein sequence ID" value="BAY55673.1"/>
    <property type="molecule type" value="Genomic_DNA"/>
</dbReference>
<name>A0A1Z4JA53_LEPBY</name>
<dbReference type="EMBL" id="AP018203">
    <property type="protein sequence ID" value="BAY53646.1"/>
    <property type="molecule type" value="Genomic_DNA"/>
</dbReference>
<dbReference type="EMBL" id="AP018203">
    <property type="protein sequence ID" value="BAY53900.1"/>
    <property type="molecule type" value="Genomic_DNA"/>
</dbReference>
<reference evidence="2 8" key="1">
    <citation type="submission" date="2017-06" db="EMBL/GenBank/DDBJ databases">
        <title>Genome sequencing of cyanobaciteial culture collection at National Institute for Environmental Studies (NIES).</title>
        <authorList>
            <person name="Hirose Y."/>
            <person name="Shimura Y."/>
            <person name="Fujisawa T."/>
            <person name="Nakamura Y."/>
            <person name="Kawachi M."/>
        </authorList>
    </citation>
    <scope>NUCLEOTIDE SEQUENCE [LARGE SCALE GENOMIC DNA]</scope>
    <source>
        <strain evidence="2 8">NIES-2135</strain>
        <plasmid evidence="8">Plasmid Plasmid2 dna</plasmid>
        <plasmid evidence="7">plasmid2</plasmid>
    </source>
</reference>
<dbReference type="Proteomes" id="UP000217895">
    <property type="component" value="Plasmid Plasmid2 dna"/>
</dbReference>
<evidence type="ECO:0000313" key="8">
    <source>
        <dbReference type="Proteomes" id="UP000217895"/>
    </source>
</evidence>
<dbReference type="Pfam" id="PF13612">
    <property type="entry name" value="DDE_Tnp_1_3"/>
    <property type="match status" value="1"/>
</dbReference>
<evidence type="ECO:0000313" key="5">
    <source>
        <dbReference type="EMBL" id="BAY55999.1"/>
    </source>
</evidence>
<protein>
    <recommendedName>
        <fullName evidence="1">Transposase DDE domain-containing protein</fullName>
    </recommendedName>
</protein>
<feature type="domain" description="Transposase DDE" evidence="1">
    <location>
        <begin position="111"/>
        <end position="264"/>
    </location>
</feature>
<evidence type="ECO:0000313" key="7">
    <source>
        <dbReference type="EMBL" id="BAY59628.1"/>
    </source>
</evidence>
<dbReference type="SUPFAM" id="SSF53098">
    <property type="entry name" value="Ribonuclease H-like"/>
    <property type="match status" value="1"/>
</dbReference>
<organism evidence="2 8">
    <name type="scientific">Leptolyngbya boryana NIES-2135</name>
    <dbReference type="NCBI Taxonomy" id="1973484"/>
    <lineage>
        <taxon>Bacteria</taxon>
        <taxon>Bacillati</taxon>
        <taxon>Cyanobacteriota</taxon>
        <taxon>Cyanophyceae</taxon>
        <taxon>Leptolyngbyales</taxon>
        <taxon>Leptolyngbyaceae</taxon>
        <taxon>Leptolyngbya group</taxon>
        <taxon>Leptolyngbya</taxon>
    </lineage>
</organism>
<dbReference type="Proteomes" id="UP000217895">
    <property type="component" value="Chromosome"/>
</dbReference>
<evidence type="ECO:0000313" key="4">
    <source>
        <dbReference type="EMBL" id="BAY55673.1"/>
    </source>
</evidence>
<evidence type="ECO:0000313" key="2">
    <source>
        <dbReference type="EMBL" id="BAY53646.1"/>
    </source>
</evidence>
<dbReference type="InterPro" id="IPR025668">
    <property type="entry name" value="Tnp_DDE_dom"/>
</dbReference>
<geneLocation type="plasmid" evidence="7">
    <name>plasmid2</name>
</geneLocation>
<dbReference type="NCBIfam" id="NF033520">
    <property type="entry name" value="transpos_IS982"/>
    <property type="match status" value="1"/>
</dbReference>
<accession>A0A1Z4JA53</accession>
<proteinExistence type="predicted"/>